<dbReference type="InterPro" id="IPR020471">
    <property type="entry name" value="AKR"/>
</dbReference>
<comment type="caution">
    <text evidence="2">The sequence shown here is derived from an EMBL/GenBank/DDBJ whole genome shotgun (WGS) entry which is preliminary data.</text>
</comment>
<dbReference type="EMBL" id="SPHZ02000011">
    <property type="protein sequence ID" value="KAF0890285.1"/>
    <property type="molecule type" value="Genomic_DNA"/>
</dbReference>
<dbReference type="Proteomes" id="UP000479710">
    <property type="component" value="Unassembled WGS sequence"/>
</dbReference>
<proteinExistence type="predicted"/>
<organism evidence="2 3">
    <name type="scientific">Oryza meyeriana var. granulata</name>
    <dbReference type="NCBI Taxonomy" id="110450"/>
    <lineage>
        <taxon>Eukaryota</taxon>
        <taxon>Viridiplantae</taxon>
        <taxon>Streptophyta</taxon>
        <taxon>Embryophyta</taxon>
        <taxon>Tracheophyta</taxon>
        <taxon>Spermatophyta</taxon>
        <taxon>Magnoliopsida</taxon>
        <taxon>Liliopsida</taxon>
        <taxon>Poales</taxon>
        <taxon>Poaceae</taxon>
        <taxon>BOP clade</taxon>
        <taxon>Oryzoideae</taxon>
        <taxon>Oryzeae</taxon>
        <taxon>Oryzinae</taxon>
        <taxon>Oryza</taxon>
        <taxon>Oryza meyeriana</taxon>
    </lineage>
</organism>
<reference evidence="2 3" key="1">
    <citation type="submission" date="2019-11" db="EMBL/GenBank/DDBJ databases">
        <title>Whole genome sequence of Oryza granulata.</title>
        <authorList>
            <person name="Li W."/>
        </authorList>
    </citation>
    <scope>NUCLEOTIDE SEQUENCE [LARGE SCALE GENOMIC DNA]</scope>
    <source>
        <strain evidence="3">cv. Menghai</strain>
        <tissue evidence="2">Leaf</tissue>
    </source>
</reference>
<feature type="domain" description="NADP-dependent oxidoreductase" evidence="1">
    <location>
        <begin position="23"/>
        <end position="174"/>
    </location>
</feature>
<dbReference type="InterPro" id="IPR018170">
    <property type="entry name" value="Aldo/ket_reductase_CS"/>
</dbReference>
<sequence length="213" mass="22976">MAAPAVPEAALRHGNARPMPAVIMGTAESPPTGPERTRSAMLAAVEVGFRHFDTAALYGSEAPLGEAIAEAARRGLVASREEVFATSKLWCTQCHRDLVLPSLRESLRLKPGPVVFPLNKEGVVQFDFEGVWRAMEECHRLGLTKVISVSNFTTKHLDKLLAVTIILPAVNQNWGGHGNAMVESPVLAEIAEARGKTIAQVVRADAVLPRFLP</sequence>
<dbReference type="OrthoDB" id="416253at2759"/>
<evidence type="ECO:0000313" key="2">
    <source>
        <dbReference type="EMBL" id="KAF0890285.1"/>
    </source>
</evidence>
<evidence type="ECO:0000313" key="3">
    <source>
        <dbReference type="Proteomes" id="UP000479710"/>
    </source>
</evidence>
<dbReference type="InterPro" id="IPR036812">
    <property type="entry name" value="NAD(P)_OxRdtase_dom_sf"/>
</dbReference>
<dbReference type="PANTHER" id="PTHR11732">
    <property type="entry name" value="ALDO/KETO REDUCTASE"/>
    <property type="match status" value="1"/>
</dbReference>
<dbReference type="GO" id="GO:0016491">
    <property type="term" value="F:oxidoreductase activity"/>
    <property type="evidence" value="ECO:0007669"/>
    <property type="project" value="InterPro"/>
</dbReference>
<dbReference type="Gene3D" id="3.20.20.100">
    <property type="entry name" value="NADP-dependent oxidoreductase domain"/>
    <property type="match status" value="1"/>
</dbReference>
<keyword evidence="3" id="KW-1185">Reference proteome</keyword>
<dbReference type="PROSITE" id="PS00798">
    <property type="entry name" value="ALDOKETO_REDUCTASE_1"/>
    <property type="match status" value="1"/>
</dbReference>
<dbReference type="AlphaFoldDB" id="A0A6G1BPJ5"/>
<gene>
    <name evidence="2" type="ORF">E2562_002697</name>
</gene>
<dbReference type="InterPro" id="IPR023210">
    <property type="entry name" value="NADP_OxRdtase_dom"/>
</dbReference>
<dbReference type="PRINTS" id="PR00069">
    <property type="entry name" value="ALDKETRDTASE"/>
</dbReference>
<dbReference type="Pfam" id="PF00248">
    <property type="entry name" value="Aldo_ket_red"/>
    <property type="match status" value="1"/>
</dbReference>
<evidence type="ECO:0000259" key="1">
    <source>
        <dbReference type="Pfam" id="PF00248"/>
    </source>
</evidence>
<accession>A0A6G1BPJ5</accession>
<protein>
    <recommendedName>
        <fullName evidence="1">NADP-dependent oxidoreductase domain-containing protein</fullName>
    </recommendedName>
</protein>
<name>A0A6G1BPJ5_9ORYZ</name>
<dbReference type="SUPFAM" id="SSF51430">
    <property type="entry name" value="NAD(P)-linked oxidoreductase"/>
    <property type="match status" value="1"/>
</dbReference>